<feature type="transmembrane region" description="Helical" evidence="1">
    <location>
        <begin position="206"/>
        <end position="227"/>
    </location>
</feature>
<evidence type="ECO:0000313" key="3">
    <source>
        <dbReference type="Proteomes" id="UP000067476"/>
    </source>
</evidence>
<keyword evidence="3" id="KW-1185">Reference proteome</keyword>
<sequence>MIKLFLTVFKYLELKNLKCTLSFLIFGSIIYSITFIFYNSKLLGWYDFAFNIFSFIIFFEISIIFFSETIWYYKRNKYQVLLFTKINKKNLNQFILMQIIFHLIILIIYYFVLSLILRIFSREYINIFILLYSLVVKAFFSYFLVVLGILFSVILFEKSMYVFLYYILSLTLYNILFEIINEYYSIIQILRLSSVYKCDYWFSSNWLQYYVLLVSTIPILLSNYFIIKINTKNSV</sequence>
<dbReference type="Proteomes" id="UP000067476">
    <property type="component" value="Chromosome"/>
</dbReference>
<keyword evidence="1" id="KW-0472">Membrane</keyword>
<proteinExistence type="predicted"/>
<dbReference type="KEGG" id="sll:SLITO_v1c01270"/>
<keyword evidence="1" id="KW-1133">Transmembrane helix</keyword>
<accession>A0A0K1W0G6</accession>
<evidence type="ECO:0000313" key="2">
    <source>
        <dbReference type="EMBL" id="AKX33795.1"/>
    </source>
</evidence>
<feature type="transmembrane region" description="Helical" evidence="1">
    <location>
        <begin position="21"/>
        <end position="38"/>
    </location>
</feature>
<dbReference type="AlphaFoldDB" id="A0A0K1W0G6"/>
<reference evidence="2 3" key="1">
    <citation type="journal article" date="2015" name="Genome Announc.">
        <title>Complete Genome Sequence of Spiroplasma litorale TN-1T (DSM 21781), a Bacterium Isolated from a Green-Eyed Horsefly (Tabanus nigrovittatus).</title>
        <authorList>
            <person name="Lo W.S."/>
            <person name="Lai Y.C."/>
            <person name="Lien Y.W."/>
            <person name="Wang T.H."/>
            <person name="Kuo C.H."/>
        </authorList>
    </citation>
    <scope>NUCLEOTIDE SEQUENCE [LARGE SCALE GENOMIC DNA]</scope>
    <source>
        <strain evidence="2 3">TN-1</strain>
    </source>
</reference>
<protein>
    <submittedName>
        <fullName evidence="2">Uncharacterized protein</fullName>
    </submittedName>
</protein>
<feature type="transmembrane region" description="Helical" evidence="1">
    <location>
        <begin position="163"/>
        <end position="186"/>
    </location>
</feature>
<keyword evidence="1" id="KW-0812">Transmembrane</keyword>
<dbReference type="STRING" id="216942.SLITO_v1c01270"/>
<gene>
    <name evidence="2" type="ORF">SLITO_v1c01270</name>
</gene>
<organism evidence="2 3">
    <name type="scientific">Spiroplasma litorale</name>
    <dbReference type="NCBI Taxonomy" id="216942"/>
    <lineage>
        <taxon>Bacteria</taxon>
        <taxon>Bacillati</taxon>
        <taxon>Mycoplasmatota</taxon>
        <taxon>Mollicutes</taxon>
        <taxon>Entomoplasmatales</taxon>
        <taxon>Spiroplasmataceae</taxon>
        <taxon>Spiroplasma</taxon>
    </lineage>
</organism>
<feature type="transmembrane region" description="Helical" evidence="1">
    <location>
        <begin position="129"/>
        <end position="156"/>
    </location>
</feature>
<evidence type="ECO:0000256" key="1">
    <source>
        <dbReference type="SAM" id="Phobius"/>
    </source>
</evidence>
<feature type="transmembrane region" description="Helical" evidence="1">
    <location>
        <begin position="94"/>
        <end position="117"/>
    </location>
</feature>
<dbReference type="PATRIC" id="fig|216942.3.peg.127"/>
<name>A0A0K1W0G6_9MOLU</name>
<feature type="transmembrane region" description="Helical" evidence="1">
    <location>
        <begin position="50"/>
        <end position="73"/>
    </location>
</feature>
<dbReference type="EMBL" id="CP012357">
    <property type="protein sequence ID" value="AKX33795.1"/>
    <property type="molecule type" value="Genomic_DNA"/>
</dbReference>